<feature type="compositionally biased region" description="Low complexity" evidence="1">
    <location>
        <begin position="85"/>
        <end position="115"/>
    </location>
</feature>
<feature type="region of interest" description="Disordered" evidence="1">
    <location>
        <begin position="179"/>
        <end position="224"/>
    </location>
</feature>
<dbReference type="OrthoDB" id="3231855at2759"/>
<sequence length="224" mass="23529">GSRGRAWVFREGLRVPGGPASTEGRAFRPLRGSCSPLAAASPGPGLPPRSGAGPGAGAGASCSRPRPRSLPGPPRPGPGAGGDGRAAAPRPGGAQPAAPAGPLRPEAGAAAGAAGRRQEHPGQARENRYEVIFQEPDTPWKFNVQELTRRNIHHVPRQKIQQMKEQYEHNVTFHSVLWSEKPSRDERSSSGPNAAYGTGAHSNPPAAFSNRRPRGAHTNTTPFH</sequence>
<evidence type="ECO:0000313" key="3">
    <source>
        <dbReference type="Proteomes" id="UP000694562"/>
    </source>
</evidence>
<organism evidence="2 3">
    <name type="scientific">Falco tinnunculus</name>
    <name type="common">Common kestrel</name>
    <dbReference type="NCBI Taxonomy" id="100819"/>
    <lineage>
        <taxon>Eukaryota</taxon>
        <taxon>Metazoa</taxon>
        <taxon>Chordata</taxon>
        <taxon>Craniata</taxon>
        <taxon>Vertebrata</taxon>
        <taxon>Euteleostomi</taxon>
        <taxon>Archelosauria</taxon>
        <taxon>Archosauria</taxon>
        <taxon>Dinosauria</taxon>
        <taxon>Saurischia</taxon>
        <taxon>Theropoda</taxon>
        <taxon>Coelurosauria</taxon>
        <taxon>Aves</taxon>
        <taxon>Neognathae</taxon>
        <taxon>Neoaves</taxon>
        <taxon>Telluraves</taxon>
        <taxon>Australaves</taxon>
        <taxon>Falconiformes</taxon>
        <taxon>Falconidae</taxon>
        <taxon>Falco</taxon>
    </lineage>
</organism>
<protein>
    <submittedName>
        <fullName evidence="2">Uncharacterized protein</fullName>
    </submittedName>
</protein>
<reference evidence="2" key="1">
    <citation type="submission" date="2025-08" db="UniProtKB">
        <authorList>
            <consortium name="Ensembl"/>
        </authorList>
    </citation>
    <scope>IDENTIFICATION</scope>
</reference>
<dbReference type="Proteomes" id="UP000694562">
    <property type="component" value="Unplaced"/>
</dbReference>
<proteinExistence type="predicted"/>
<dbReference type="InterPro" id="IPR026302">
    <property type="entry name" value="NEDD4-bd_p2"/>
</dbReference>
<feature type="region of interest" description="Disordered" evidence="1">
    <location>
        <begin position="1"/>
        <end position="132"/>
    </location>
</feature>
<dbReference type="PANTHER" id="PTHR13308">
    <property type="entry name" value="NEDD4-BINDING PROTEIN 2-LIKE 1"/>
    <property type="match status" value="1"/>
</dbReference>
<name>A0A8C4VDN6_FALTI</name>
<feature type="compositionally biased region" description="Pro residues" evidence="1">
    <location>
        <begin position="68"/>
        <end position="77"/>
    </location>
</feature>
<keyword evidence="3" id="KW-1185">Reference proteome</keyword>
<dbReference type="InterPro" id="IPR027417">
    <property type="entry name" value="P-loop_NTPase"/>
</dbReference>
<evidence type="ECO:0000256" key="1">
    <source>
        <dbReference type="SAM" id="MobiDB-lite"/>
    </source>
</evidence>
<feature type="compositionally biased region" description="Low complexity" evidence="1">
    <location>
        <begin position="32"/>
        <end position="51"/>
    </location>
</feature>
<dbReference type="PANTHER" id="PTHR13308:SF5">
    <property type="entry name" value="NEDD4-BINDING PROTEIN 2-LIKE 1"/>
    <property type="match status" value="1"/>
</dbReference>
<evidence type="ECO:0000313" key="2">
    <source>
        <dbReference type="Ensembl" id="ENSFTIP00000022947.1"/>
    </source>
</evidence>
<dbReference type="AlphaFoldDB" id="A0A8C4VDN6"/>
<dbReference type="Ensembl" id="ENSFTIT00000023898.1">
    <property type="protein sequence ID" value="ENSFTIP00000022947.1"/>
    <property type="gene ID" value="ENSFTIG00000014764.1"/>
</dbReference>
<accession>A0A8C4VDN6</accession>
<feature type="compositionally biased region" description="Basic and acidic residues" evidence="1">
    <location>
        <begin position="116"/>
        <end position="129"/>
    </location>
</feature>
<reference evidence="2" key="2">
    <citation type="submission" date="2025-09" db="UniProtKB">
        <authorList>
            <consortium name="Ensembl"/>
        </authorList>
    </citation>
    <scope>IDENTIFICATION</scope>
</reference>
<dbReference type="Gene3D" id="3.40.50.300">
    <property type="entry name" value="P-loop containing nucleotide triphosphate hydrolases"/>
    <property type="match status" value="1"/>
</dbReference>